<gene>
    <name evidence="1" type="ORF">PENANT_c019G07586</name>
</gene>
<dbReference type="InterPro" id="IPR011009">
    <property type="entry name" value="Kinase-like_dom_sf"/>
</dbReference>
<protein>
    <recommendedName>
        <fullName evidence="3">Protein kinase domain-containing protein</fullName>
    </recommendedName>
</protein>
<accession>A0A1V6Q0U5</accession>
<dbReference type="Proteomes" id="UP000191672">
    <property type="component" value="Unassembled WGS sequence"/>
</dbReference>
<evidence type="ECO:0000313" key="2">
    <source>
        <dbReference type="Proteomes" id="UP000191672"/>
    </source>
</evidence>
<name>A0A1V6Q0U5_9EURO</name>
<organism evidence="1 2">
    <name type="scientific">Penicillium antarcticum</name>
    <dbReference type="NCBI Taxonomy" id="416450"/>
    <lineage>
        <taxon>Eukaryota</taxon>
        <taxon>Fungi</taxon>
        <taxon>Dikarya</taxon>
        <taxon>Ascomycota</taxon>
        <taxon>Pezizomycotina</taxon>
        <taxon>Eurotiomycetes</taxon>
        <taxon>Eurotiomycetidae</taxon>
        <taxon>Eurotiales</taxon>
        <taxon>Aspergillaceae</taxon>
        <taxon>Penicillium</taxon>
    </lineage>
</organism>
<keyword evidence="2" id="KW-1185">Reference proteome</keyword>
<comment type="caution">
    <text evidence="1">The sequence shown here is derived from an EMBL/GenBank/DDBJ whole genome shotgun (WGS) entry which is preliminary data.</text>
</comment>
<dbReference type="SUPFAM" id="SSF56112">
    <property type="entry name" value="Protein kinase-like (PK-like)"/>
    <property type="match status" value="1"/>
</dbReference>
<sequence length="200" mass="22413">MCLETPPLAGHDGSFEVELEIMELLQVTDKPNPLIIVQVCKAIPEAPPGLFNPGETLVAKVFDPLFVDTEDDILHEFQGTHIPKLYGSFSRSIPVPEQKDSSRDVRLILIELVPGTSMQQDYPDLYSTKSRQKIIKQIIKIETRFYARSVGLTNLAPRNVMMTDDEDPTQLVFLDFGDTYSPNVPKDISPVSRWVDGGLI</sequence>
<dbReference type="AlphaFoldDB" id="A0A1V6Q0U5"/>
<reference evidence="2" key="1">
    <citation type="journal article" date="2017" name="Nat. Microbiol.">
        <title>Global analysis of biosynthetic gene clusters reveals vast potential of secondary metabolite production in Penicillium species.</title>
        <authorList>
            <person name="Nielsen J.C."/>
            <person name="Grijseels S."/>
            <person name="Prigent S."/>
            <person name="Ji B."/>
            <person name="Dainat J."/>
            <person name="Nielsen K.F."/>
            <person name="Frisvad J.C."/>
            <person name="Workman M."/>
            <person name="Nielsen J."/>
        </authorList>
    </citation>
    <scope>NUCLEOTIDE SEQUENCE [LARGE SCALE GENOMIC DNA]</scope>
    <source>
        <strain evidence="2">IBT 31811</strain>
    </source>
</reference>
<proteinExistence type="predicted"/>
<dbReference type="EMBL" id="MDYN01000019">
    <property type="protein sequence ID" value="OQD82898.1"/>
    <property type="molecule type" value="Genomic_DNA"/>
</dbReference>
<evidence type="ECO:0000313" key="1">
    <source>
        <dbReference type="EMBL" id="OQD82898.1"/>
    </source>
</evidence>
<evidence type="ECO:0008006" key="3">
    <source>
        <dbReference type="Google" id="ProtNLM"/>
    </source>
</evidence>